<dbReference type="InterPro" id="IPR050406">
    <property type="entry name" value="FGGY_Carb_Kinase"/>
</dbReference>
<dbReference type="InterPro" id="IPR018485">
    <property type="entry name" value="FGGY_C"/>
</dbReference>
<dbReference type="Pfam" id="PF00370">
    <property type="entry name" value="FGGY_N"/>
    <property type="match status" value="1"/>
</dbReference>
<dbReference type="GO" id="GO:0004856">
    <property type="term" value="F:D-xylulokinase activity"/>
    <property type="evidence" value="ECO:0007669"/>
    <property type="project" value="UniProtKB-EC"/>
</dbReference>
<dbReference type="CDD" id="cd07808">
    <property type="entry name" value="ASKHA_NBD_FGGY_EcXK-like"/>
    <property type="match status" value="1"/>
</dbReference>
<evidence type="ECO:0000259" key="5">
    <source>
        <dbReference type="Pfam" id="PF00370"/>
    </source>
</evidence>
<gene>
    <name evidence="7" type="ORF">HNQ75_004465</name>
</gene>
<dbReference type="PANTHER" id="PTHR43095">
    <property type="entry name" value="SUGAR KINASE"/>
    <property type="match status" value="1"/>
</dbReference>
<feature type="domain" description="Carbohydrate kinase FGGY C-terminal" evidence="6">
    <location>
        <begin position="287"/>
        <end position="438"/>
    </location>
</feature>
<comment type="caution">
    <text evidence="7">The sequence shown here is derived from an EMBL/GenBank/DDBJ whole genome shotgun (WGS) entry which is preliminary data.</text>
</comment>
<keyword evidence="8" id="KW-1185">Reference proteome</keyword>
<comment type="similarity">
    <text evidence="1 4">Belongs to the FGGY kinase family.</text>
</comment>
<evidence type="ECO:0000313" key="7">
    <source>
        <dbReference type="EMBL" id="MBB6182476.1"/>
    </source>
</evidence>
<dbReference type="InterPro" id="IPR018484">
    <property type="entry name" value="FGGY_N"/>
</dbReference>
<keyword evidence="3 4" id="KW-0418">Kinase</keyword>
<evidence type="ECO:0000256" key="2">
    <source>
        <dbReference type="ARBA" id="ARBA00022679"/>
    </source>
</evidence>
<dbReference type="PANTHER" id="PTHR43095:SF5">
    <property type="entry name" value="XYLULOSE KINASE"/>
    <property type="match status" value="1"/>
</dbReference>
<dbReference type="EC" id="2.7.1.17" evidence="7"/>
<dbReference type="InterPro" id="IPR018483">
    <property type="entry name" value="Carb_kinase_FGGY_CS"/>
</dbReference>
<sequence length="498" mass="53060">MSDVLLLGVDLGAGSLKSTVTTGKGKVIATSSAPVNTLTPKAGFSEQDPEDWWSALVTSLQEIWAVGIEPAGIAAISVTAGAHTHVLEDESGHVLRPAIMWNDQRSGVQVARVRSASGDRIRDLSGNRISPTWTLPQLLWLREEEPDTHTRIRRIRPAKDWLRRRLDGSDATDLTDAWGLMLADAQEGGWSEELSSMAGISVDVLPPITDSVARTGAVTASAALQTGLREGTPVICGTSDTNAETYAAGMTRPGIGALKLATAGTVSTITASPSFSDDVIHYPHLVKGYHYAILGTNSCASAHRWLRDALFGEIGFDGMDKRAQQAPPGSDGLLFHPYLNGERSPYWDPDLRASFVGLGFQHGAPQICRALYEGVAFTLRDCLSVLHDRGMGFETARLVGGGTRSALWRQIIADVTGLVIEVPAEGDASYGAALIAGIGVGIFSDTDAAARVIRVAETLTPNNDTAGVYDEAFARFRAAKEALTPINHDTVRAIRGAR</sequence>
<dbReference type="EMBL" id="JACHEJ010000034">
    <property type="protein sequence ID" value="MBB6182476.1"/>
    <property type="molecule type" value="Genomic_DNA"/>
</dbReference>
<proteinExistence type="inferred from homology"/>
<dbReference type="Proteomes" id="UP000535501">
    <property type="component" value="Unassembled WGS sequence"/>
</dbReference>
<evidence type="ECO:0000313" key="8">
    <source>
        <dbReference type="Proteomes" id="UP000535501"/>
    </source>
</evidence>
<dbReference type="SUPFAM" id="SSF53067">
    <property type="entry name" value="Actin-like ATPase domain"/>
    <property type="match status" value="2"/>
</dbReference>
<dbReference type="InterPro" id="IPR043129">
    <property type="entry name" value="ATPase_NBD"/>
</dbReference>
<protein>
    <submittedName>
        <fullName evidence="7">Xylulokinase</fullName>
        <ecNumber evidence="7">2.7.1.17</ecNumber>
    </submittedName>
</protein>
<dbReference type="RefSeq" id="WP_077546144.1">
    <property type="nucleotide sequence ID" value="NZ_JACHEJ010000034.1"/>
</dbReference>
<dbReference type="PIRSF" id="PIRSF000538">
    <property type="entry name" value="GlpK"/>
    <property type="match status" value="1"/>
</dbReference>
<evidence type="ECO:0000259" key="6">
    <source>
        <dbReference type="Pfam" id="PF02782"/>
    </source>
</evidence>
<organism evidence="7 8">
    <name type="scientific">Pseudorhizobium flavum</name>
    <dbReference type="NCBI Taxonomy" id="1335061"/>
    <lineage>
        <taxon>Bacteria</taxon>
        <taxon>Pseudomonadati</taxon>
        <taxon>Pseudomonadota</taxon>
        <taxon>Alphaproteobacteria</taxon>
        <taxon>Hyphomicrobiales</taxon>
        <taxon>Rhizobiaceae</taxon>
        <taxon>Rhizobium/Agrobacterium group</taxon>
        <taxon>Pseudorhizobium</taxon>
    </lineage>
</organism>
<dbReference type="Gene3D" id="3.30.420.40">
    <property type="match status" value="2"/>
</dbReference>
<dbReference type="PROSITE" id="PS00445">
    <property type="entry name" value="FGGY_KINASES_2"/>
    <property type="match status" value="1"/>
</dbReference>
<evidence type="ECO:0000256" key="3">
    <source>
        <dbReference type="ARBA" id="ARBA00022777"/>
    </source>
</evidence>
<dbReference type="AlphaFoldDB" id="A0A7W9Z3G7"/>
<dbReference type="Pfam" id="PF02782">
    <property type="entry name" value="FGGY_C"/>
    <property type="match status" value="1"/>
</dbReference>
<evidence type="ECO:0000256" key="1">
    <source>
        <dbReference type="ARBA" id="ARBA00009156"/>
    </source>
</evidence>
<keyword evidence="2 4" id="KW-0808">Transferase</keyword>
<name>A0A7W9Z3G7_9HYPH</name>
<reference evidence="7 8" key="1">
    <citation type="submission" date="2020-08" db="EMBL/GenBank/DDBJ databases">
        <title>Genomic Encyclopedia of Type Strains, Phase IV (KMG-IV): sequencing the most valuable type-strain genomes for metagenomic binning, comparative biology and taxonomic classification.</title>
        <authorList>
            <person name="Goeker M."/>
        </authorList>
    </citation>
    <scope>NUCLEOTIDE SEQUENCE [LARGE SCALE GENOMIC DNA]</scope>
    <source>
        <strain evidence="7 8">DSM 102134</strain>
    </source>
</reference>
<dbReference type="InterPro" id="IPR000577">
    <property type="entry name" value="Carb_kinase_FGGY"/>
</dbReference>
<accession>A0A7W9Z3G7</accession>
<feature type="domain" description="Carbohydrate kinase FGGY N-terminal" evidence="5">
    <location>
        <begin position="6"/>
        <end position="243"/>
    </location>
</feature>
<evidence type="ECO:0000256" key="4">
    <source>
        <dbReference type="RuleBase" id="RU003733"/>
    </source>
</evidence>